<dbReference type="WBParaSite" id="PgE104_g002_t01">
    <property type="protein sequence ID" value="PgE104_g002_t01"/>
    <property type="gene ID" value="PgE104_g002"/>
</dbReference>
<dbReference type="Proteomes" id="UP000887569">
    <property type="component" value="Unplaced"/>
</dbReference>
<evidence type="ECO:0000313" key="1">
    <source>
        <dbReference type="Proteomes" id="UP000887569"/>
    </source>
</evidence>
<keyword evidence="1" id="KW-1185">Reference proteome</keyword>
<organism evidence="1 2">
    <name type="scientific">Parascaris univalens</name>
    <name type="common">Nematode worm</name>
    <dbReference type="NCBI Taxonomy" id="6257"/>
    <lineage>
        <taxon>Eukaryota</taxon>
        <taxon>Metazoa</taxon>
        <taxon>Ecdysozoa</taxon>
        <taxon>Nematoda</taxon>
        <taxon>Chromadorea</taxon>
        <taxon>Rhabditida</taxon>
        <taxon>Spirurina</taxon>
        <taxon>Ascaridomorpha</taxon>
        <taxon>Ascaridoidea</taxon>
        <taxon>Ascarididae</taxon>
        <taxon>Parascaris</taxon>
    </lineage>
</organism>
<evidence type="ECO:0000313" key="2">
    <source>
        <dbReference type="WBParaSite" id="PgE104_g002_t01"/>
    </source>
</evidence>
<sequence length="58" mass="6683">FNHVLAQTSANEVETMSCELEDCAEEKIAKNEHLTELEAFALEAAKQRRLLNERESYE</sequence>
<proteinExistence type="predicted"/>
<name>A0A915A537_PARUN</name>
<protein>
    <submittedName>
        <fullName evidence="2">Myosin heavy chain</fullName>
    </submittedName>
</protein>
<dbReference type="AlphaFoldDB" id="A0A915A537"/>
<accession>A0A915A537</accession>
<reference evidence="2" key="1">
    <citation type="submission" date="2022-11" db="UniProtKB">
        <authorList>
            <consortium name="WormBaseParasite"/>
        </authorList>
    </citation>
    <scope>IDENTIFICATION</scope>
</reference>